<dbReference type="STRING" id="429701.A0A2G9HSU0"/>
<dbReference type="EMBL" id="NKXS01001087">
    <property type="protein sequence ID" value="PIN20592.1"/>
    <property type="molecule type" value="Genomic_DNA"/>
</dbReference>
<dbReference type="Gene3D" id="3.30.40.10">
    <property type="entry name" value="Zinc/RING finger domain, C3HC4 (zinc finger)"/>
    <property type="match status" value="1"/>
</dbReference>
<dbReference type="GO" id="GO:0061630">
    <property type="term" value="F:ubiquitin protein ligase activity"/>
    <property type="evidence" value="ECO:0007669"/>
    <property type="project" value="UniProtKB-EC"/>
</dbReference>
<evidence type="ECO:0000313" key="8">
    <source>
        <dbReference type="EMBL" id="PIN20592.1"/>
    </source>
</evidence>
<evidence type="ECO:0000256" key="4">
    <source>
        <dbReference type="ARBA" id="ARBA00022771"/>
    </source>
</evidence>
<dbReference type="Pfam" id="PF13639">
    <property type="entry name" value="zf-RING_2"/>
    <property type="match status" value="1"/>
</dbReference>
<keyword evidence="9" id="KW-1185">Reference proteome</keyword>
<protein>
    <recommendedName>
        <fullName evidence="2">RING-type E3 ubiquitin transferase</fullName>
        <ecNumber evidence="2">2.3.2.27</ecNumber>
    </recommendedName>
</protein>
<feature type="domain" description="RING-type" evidence="7">
    <location>
        <begin position="98"/>
        <end position="139"/>
    </location>
</feature>
<keyword evidence="3" id="KW-0479">Metal-binding</keyword>
<comment type="catalytic activity">
    <reaction evidence="1">
        <text>S-ubiquitinyl-[E2 ubiquitin-conjugating enzyme]-L-cysteine + [acceptor protein]-L-lysine = [E2 ubiquitin-conjugating enzyme]-L-cysteine + N(6)-ubiquitinyl-[acceptor protein]-L-lysine.</text>
        <dbReference type="EC" id="2.3.2.27"/>
    </reaction>
</comment>
<accession>A0A2G9HSU0</accession>
<sequence>MFAHNLQLPASLQTLLSLSSFPAYTHTYIHIYRQSRMSPATQISLDEMFDLDFALTMPEPDDSNMELNKDHSDAPSTEAVRHLVDELPAVVMGGGDHCTVCMEGFTVGGMGKQIPCGHTFHENCICQWLCIHNSCPLCRGVVFINL</sequence>
<dbReference type="PANTHER" id="PTHR15710:SF74">
    <property type="entry name" value="RING-TYPE E3 UBIQUITIN TRANSFERASE-RELATED"/>
    <property type="match status" value="1"/>
</dbReference>
<keyword evidence="5" id="KW-0862">Zinc</keyword>
<keyword evidence="4 6" id="KW-0863">Zinc-finger</keyword>
<dbReference type="SUPFAM" id="SSF57850">
    <property type="entry name" value="RING/U-box"/>
    <property type="match status" value="1"/>
</dbReference>
<evidence type="ECO:0000259" key="7">
    <source>
        <dbReference type="PROSITE" id="PS50089"/>
    </source>
</evidence>
<dbReference type="AlphaFoldDB" id="A0A2G9HSU0"/>
<dbReference type="PANTHER" id="PTHR15710">
    <property type="entry name" value="E3 UBIQUITIN-PROTEIN LIGASE PRAJA"/>
    <property type="match status" value="1"/>
</dbReference>
<gene>
    <name evidence="8" type="ORF">CDL12_06717</name>
</gene>
<proteinExistence type="predicted"/>
<organism evidence="8 9">
    <name type="scientific">Handroanthus impetiginosus</name>
    <dbReference type="NCBI Taxonomy" id="429701"/>
    <lineage>
        <taxon>Eukaryota</taxon>
        <taxon>Viridiplantae</taxon>
        <taxon>Streptophyta</taxon>
        <taxon>Embryophyta</taxon>
        <taxon>Tracheophyta</taxon>
        <taxon>Spermatophyta</taxon>
        <taxon>Magnoliopsida</taxon>
        <taxon>eudicotyledons</taxon>
        <taxon>Gunneridae</taxon>
        <taxon>Pentapetalae</taxon>
        <taxon>asterids</taxon>
        <taxon>lamiids</taxon>
        <taxon>Lamiales</taxon>
        <taxon>Bignoniaceae</taxon>
        <taxon>Crescentiina</taxon>
        <taxon>Tabebuia alliance</taxon>
        <taxon>Handroanthus</taxon>
    </lineage>
</organism>
<evidence type="ECO:0000256" key="3">
    <source>
        <dbReference type="ARBA" id="ARBA00022723"/>
    </source>
</evidence>
<dbReference type="SMART" id="SM00184">
    <property type="entry name" value="RING"/>
    <property type="match status" value="1"/>
</dbReference>
<dbReference type="PROSITE" id="PS50089">
    <property type="entry name" value="ZF_RING_2"/>
    <property type="match status" value="1"/>
</dbReference>
<dbReference type="InterPro" id="IPR001841">
    <property type="entry name" value="Znf_RING"/>
</dbReference>
<name>A0A2G9HSU0_9LAMI</name>
<comment type="caution">
    <text evidence="8">The sequence shown here is derived from an EMBL/GenBank/DDBJ whole genome shotgun (WGS) entry which is preliminary data.</text>
</comment>
<evidence type="ECO:0000256" key="6">
    <source>
        <dbReference type="PROSITE-ProRule" id="PRU00175"/>
    </source>
</evidence>
<dbReference type="Proteomes" id="UP000231279">
    <property type="component" value="Unassembled WGS sequence"/>
</dbReference>
<evidence type="ECO:0000256" key="1">
    <source>
        <dbReference type="ARBA" id="ARBA00000900"/>
    </source>
</evidence>
<dbReference type="InterPro" id="IPR013083">
    <property type="entry name" value="Znf_RING/FYVE/PHD"/>
</dbReference>
<dbReference type="GO" id="GO:0008270">
    <property type="term" value="F:zinc ion binding"/>
    <property type="evidence" value="ECO:0007669"/>
    <property type="project" value="UniProtKB-KW"/>
</dbReference>
<evidence type="ECO:0000313" key="9">
    <source>
        <dbReference type="Proteomes" id="UP000231279"/>
    </source>
</evidence>
<dbReference type="OrthoDB" id="1110310at2759"/>
<evidence type="ECO:0000256" key="5">
    <source>
        <dbReference type="ARBA" id="ARBA00022833"/>
    </source>
</evidence>
<reference evidence="9" key="1">
    <citation type="journal article" date="2018" name="Gigascience">
        <title>Genome assembly of the Pink Ipe (Handroanthus impetiginosus, Bignoniaceae), a highly valued, ecologically keystone Neotropical timber forest tree.</title>
        <authorList>
            <person name="Silva-Junior O.B."/>
            <person name="Grattapaglia D."/>
            <person name="Novaes E."/>
            <person name="Collevatti R.G."/>
        </authorList>
    </citation>
    <scope>NUCLEOTIDE SEQUENCE [LARGE SCALE GENOMIC DNA]</scope>
    <source>
        <strain evidence="9">cv. UFG-1</strain>
    </source>
</reference>
<dbReference type="EC" id="2.3.2.27" evidence="2"/>
<evidence type="ECO:0000256" key="2">
    <source>
        <dbReference type="ARBA" id="ARBA00012483"/>
    </source>
</evidence>